<feature type="transmembrane region" description="Helical" evidence="1">
    <location>
        <begin position="509"/>
        <end position="527"/>
    </location>
</feature>
<dbReference type="EMBL" id="WTYM01000058">
    <property type="protein sequence ID" value="MXO60839.1"/>
    <property type="molecule type" value="Genomic_DNA"/>
</dbReference>
<organism evidence="2 3">
    <name type="scientific">Croceibacterium salegens</name>
    <dbReference type="NCBI Taxonomy" id="1737568"/>
    <lineage>
        <taxon>Bacteria</taxon>
        <taxon>Pseudomonadati</taxon>
        <taxon>Pseudomonadota</taxon>
        <taxon>Alphaproteobacteria</taxon>
        <taxon>Sphingomonadales</taxon>
        <taxon>Erythrobacteraceae</taxon>
        <taxon>Croceibacterium</taxon>
    </lineage>
</organism>
<evidence type="ECO:0000313" key="3">
    <source>
        <dbReference type="Proteomes" id="UP000433652"/>
    </source>
</evidence>
<evidence type="ECO:0000256" key="1">
    <source>
        <dbReference type="SAM" id="Phobius"/>
    </source>
</evidence>
<gene>
    <name evidence="2" type="ORF">GRI89_14955</name>
</gene>
<keyword evidence="1" id="KW-1133">Transmembrane helix</keyword>
<keyword evidence="3" id="KW-1185">Reference proteome</keyword>
<keyword evidence="1" id="KW-0472">Membrane</keyword>
<evidence type="ECO:0008006" key="4">
    <source>
        <dbReference type="Google" id="ProtNLM"/>
    </source>
</evidence>
<sequence>MDSCTGMHPPRPRLTLNVGVTGHRAQAIDESLIAELLNYFDSVFSNLAVATHATFNKAGGHFTREPPLMRLHTALATGADQLAATSARKHGYELRAMLPFPPKEYERDFPIGQEHTDYRQHFDKVDGFFALPGTREAEEDAYVLVGKAIIAAADIVIAVWDGKGARGPGGTAHVVDLALRGGIPVIHIPLNRDHATLGKIRLLAGGDAVEPVIAPLVDSIDLEEVVSRLLLPIDVIGVDELDVFLEENSSSFNPRIEFPLMLAMLGVKRVSTRPWRQPSLADAIKNHAAANHVKFKTQSLAYEWANFLAIRYAQLFRSSHVTNYLLSALAVLIALAGLMVPSLKFFLVLGELCILSLLYINTRIGSQGAWHRKWLQYRHLAESLRSLSYLKQTGLIGPPSRRENVFAVRGREAVGDWTRWYAAAIWREMPSTRGLLDEPTIRELAEEVRNWHIKDQISYHRSNAARMHDLDHRLHLVGELIMTSVIIACCLYLLLSVFAHGLVIRLTPFFVFVTAGFPALGAAVFGLRGHGEHLLASSRSASTAKELAANSEELAVVTNIEDLARELENTAQIMLSDLNEWTVAYSERSLQVPG</sequence>
<accession>A0A6I4SZK8</accession>
<dbReference type="OrthoDB" id="2968017at2"/>
<dbReference type="AlphaFoldDB" id="A0A6I4SZK8"/>
<evidence type="ECO:0000313" key="2">
    <source>
        <dbReference type="EMBL" id="MXO60839.1"/>
    </source>
</evidence>
<name>A0A6I4SZK8_9SPHN</name>
<protein>
    <recommendedName>
        <fullName evidence="4">SMODS and SLOG-associating 2TM effector domain-containing protein</fullName>
    </recommendedName>
</protein>
<keyword evidence="1" id="KW-0812">Transmembrane</keyword>
<reference evidence="2 3" key="1">
    <citation type="submission" date="2019-12" db="EMBL/GenBank/DDBJ databases">
        <title>Genomic-based taxomic classification of the family Erythrobacteraceae.</title>
        <authorList>
            <person name="Xu L."/>
        </authorList>
    </citation>
    <scope>NUCLEOTIDE SEQUENCE [LARGE SCALE GENOMIC DNA]</scope>
    <source>
        <strain evidence="2 3">MCCC 1K01500</strain>
    </source>
</reference>
<proteinExistence type="predicted"/>
<feature type="transmembrane region" description="Helical" evidence="1">
    <location>
        <begin position="476"/>
        <end position="503"/>
    </location>
</feature>
<comment type="caution">
    <text evidence="2">The sequence shown here is derived from an EMBL/GenBank/DDBJ whole genome shotgun (WGS) entry which is preliminary data.</text>
</comment>
<dbReference type="RefSeq" id="WP_159797381.1">
    <property type="nucleotide sequence ID" value="NZ_WTYM01000058.1"/>
</dbReference>
<feature type="transmembrane region" description="Helical" evidence="1">
    <location>
        <begin position="321"/>
        <end position="339"/>
    </location>
</feature>
<dbReference type="Gene3D" id="3.40.50.450">
    <property type="match status" value="1"/>
</dbReference>
<dbReference type="SUPFAM" id="SSF102405">
    <property type="entry name" value="MCP/YpsA-like"/>
    <property type="match status" value="1"/>
</dbReference>
<feature type="transmembrane region" description="Helical" evidence="1">
    <location>
        <begin position="345"/>
        <end position="362"/>
    </location>
</feature>
<dbReference type="Proteomes" id="UP000433652">
    <property type="component" value="Unassembled WGS sequence"/>
</dbReference>